<evidence type="ECO:0000313" key="2">
    <source>
        <dbReference type="EMBL" id="WJZ95935.1"/>
    </source>
</evidence>
<organism evidence="2 3">
    <name type="scientific">Vitis vinifera</name>
    <name type="common">Grape</name>
    <dbReference type="NCBI Taxonomy" id="29760"/>
    <lineage>
        <taxon>Eukaryota</taxon>
        <taxon>Viridiplantae</taxon>
        <taxon>Streptophyta</taxon>
        <taxon>Embryophyta</taxon>
        <taxon>Tracheophyta</taxon>
        <taxon>Spermatophyta</taxon>
        <taxon>Magnoliopsida</taxon>
        <taxon>eudicotyledons</taxon>
        <taxon>Gunneridae</taxon>
        <taxon>Pentapetalae</taxon>
        <taxon>rosids</taxon>
        <taxon>Vitales</taxon>
        <taxon>Vitaceae</taxon>
        <taxon>Viteae</taxon>
        <taxon>Vitis</taxon>
    </lineage>
</organism>
<accession>A0ABY9CMN9</accession>
<evidence type="ECO:0000313" key="3">
    <source>
        <dbReference type="Proteomes" id="UP001227230"/>
    </source>
</evidence>
<feature type="region of interest" description="Disordered" evidence="1">
    <location>
        <begin position="222"/>
        <end position="252"/>
    </location>
</feature>
<sequence>MLRNHFAAPTSSLRNRHFAAKSFRSLRFLFAKIFAAANRPRGTRVPFGSTLTSFRSCETAVKSQSVKTPNFAANAPFRREFHSCETTLWHTSAISQHCTLISQLKNGCEMISKLRNGCERIFKLRNGCEMISKLRNGCEMISKLRNGYEMISKLRNGLQVAKWPSSCEIDLQNGGRFAKTPCKAKRNVTTSEINSVVYIPQSTVMSDVVHANLSAFTDANELGNSPSSSVDANKSPSIAFGTGNTSGHPHTKLQKTTAPFLQFFQRLHHLNT</sequence>
<protein>
    <submittedName>
        <fullName evidence="2">Uncharacterized protein</fullName>
    </submittedName>
</protein>
<evidence type="ECO:0000256" key="1">
    <source>
        <dbReference type="SAM" id="MobiDB-lite"/>
    </source>
</evidence>
<gene>
    <name evidence="2" type="ORF">VitviT2T_014666</name>
</gene>
<reference evidence="2 3" key="1">
    <citation type="journal article" date="2023" name="Hortic Res">
        <title>The complete reference genome for grapevine (Vitis vinifera L.) genetics and breeding.</title>
        <authorList>
            <person name="Shi X."/>
            <person name="Cao S."/>
            <person name="Wang X."/>
            <person name="Huang S."/>
            <person name="Wang Y."/>
            <person name="Liu Z."/>
            <person name="Liu W."/>
            <person name="Leng X."/>
            <person name="Peng Y."/>
            <person name="Wang N."/>
            <person name="Wang Y."/>
            <person name="Ma Z."/>
            <person name="Xu X."/>
            <person name="Zhang F."/>
            <person name="Xue H."/>
            <person name="Zhong H."/>
            <person name="Wang Y."/>
            <person name="Zhang K."/>
            <person name="Velt A."/>
            <person name="Avia K."/>
            <person name="Holtgrawe D."/>
            <person name="Grimplet J."/>
            <person name="Matus J.T."/>
            <person name="Ware D."/>
            <person name="Wu X."/>
            <person name="Wang H."/>
            <person name="Liu C."/>
            <person name="Fang Y."/>
            <person name="Rustenholz C."/>
            <person name="Cheng Z."/>
            <person name="Xiao H."/>
            <person name="Zhou Y."/>
        </authorList>
    </citation>
    <scope>NUCLEOTIDE SEQUENCE [LARGE SCALE GENOMIC DNA]</scope>
    <source>
        <strain evidence="3">cv. Pinot noir / PN40024</strain>
        <tissue evidence="2">Leaf</tissue>
    </source>
</reference>
<dbReference type="EMBL" id="CP126657">
    <property type="protein sequence ID" value="WJZ95935.1"/>
    <property type="molecule type" value="Genomic_DNA"/>
</dbReference>
<dbReference type="Proteomes" id="UP001227230">
    <property type="component" value="Chromosome 10"/>
</dbReference>
<name>A0ABY9CMN9_VITVI</name>
<keyword evidence="3" id="KW-1185">Reference proteome</keyword>
<proteinExistence type="predicted"/>